<protein>
    <submittedName>
        <fullName evidence="2">Uncharacterized protein</fullName>
    </submittedName>
</protein>
<dbReference type="AlphaFoldDB" id="A0AAD0UP70"/>
<dbReference type="Proteomes" id="UP000276407">
    <property type="component" value="Chromosome 1"/>
</dbReference>
<feature type="transmembrane region" description="Helical" evidence="1">
    <location>
        <begin position="16"/>
        <end position="38"/>
    </location>
</feature>
<keyword evidence="1" id="KW-1133">Transmembrane helix</keyword>
<evidence type="ECO:0000313" key="3">
    <source>
        <dbReference type="Proteomes" id="UP000276407"/>
    </source>
</evidence>
<evidence type="ECO:0000256" key="1">
    <source>
        <dbReference type="SAM" id="Phobius"/>
    </source>
</evidence>
<dbReference type="KEGG" id="lkm:EFP84_10990"/>
<keyword evidence="1" id="KW-0812">Transmembrane</keyword>
<name>A0AAD0UP70_9LEPT</name>
<accession>A0AAD0UP70</accession>
<gene>
    <name evidence="2" type="ORF">EFP84_10990</name>
</gene>
<dbReference type="EMBL" id="CP033614">
    <property type="protein sequence ID" value="AYV55982.1"/>
    <property type="molecule type" value="Genomic_DNA"/>
</dbReference>
<reference evidence="2 3" key="1">
    <citation type="submission" date="2018-11" db="EMBL/GenBank/DDBJ databases">
        <title>Complete genome sequence of Leptospira kmetyi isolate LS 001/16 from soil sample associated with a leptospirosis patient in Kelantan.</title>
        <authorList>
            <person name="Muhammad Yusoff F."/>
            <person name="Muhammad Yusoff S."/>
            <person name="Ahmad M.N."/>
            <person name="Yusof N.Y."/>
            <person name="Aziah I."/>
        </authorList>
    </citation>
    <scope>NUCLEOTIDE SEQUENCE [LARGE SCALE GENOMIC DNA]</scope>
    <source>
        <strain evidence="2 3">LS 001/16</strain>
    </source>
</reference>
<proteinExistence type="predicted"/>
<evidence type="ECO:0000313" key="2">
    <source>
        <dbReference type="EMBL" id="AYV55982.1"/>
    </source>
</evidence>
<keyword evidence="1" id="KW-0472">Membrane</keyword>
<dbReference type="Gene3D" id="3.40.30.10">
    <property type="entry name" value="Glutaredoxin"/>
    <property type="match status" value="1"/>
</dbReference>
<organism evidence="2 3">
    <name type="scientific">Leptospira kmetyi</name>
    <dbReference type="NCBI Taxonomy" id="408139"/>
    <lineage>
        <taxon>Bacteria</taxon>
        <taxon>Pseudomonadati</taxon>
        <taxon>Spirochaetota</taxon>
        <taxon>Spirochaetia</taxon>
        <taxon>Leptospirales</taxon>
        <taxon>Leptospiraceae</taxon>
        <taxon>Leptospira</taxon>
    </lineage>
</organism>
<sequence>MIRLLKNLHQRFAETFLKIALIISFLIGNASIFATDLLEFQLKDQRGKILSSKTLKGKTVFLLGCSYRDVVLCRKHGRKIYWRMQNLIDESKDFVEFIAFLDLRNAPGEVQSYIDENRSKNYESIFLDTKGVLSTGIRPNFSWLRIFSGNKKLLFESYYTEVDDRTVDTLYEIVRKQRK</sequence>